<proteinExistence type="predicted"/>
<feature type="domain" description="Zn(2)-C6 fungal-type" evidence="3">
    <location>
        <begin position="17"/>
        <end position="47"/>
    </location>
</feature>
<evidence type="ECO:0000256" key="1">
    <source>
        <dbReference type="ARBA" id="ARBA00023242"/>
    </source>
</evidence>
<organism evidence="4 5">
    <name type="scientific">Colletotrichum kahawae</name>
    <name type="common">Coffee berry disease fungus</name>
    <dbReference type="NCBI Taxonomy" id="34407"/>
    <lineage>
        <taxon>Eukaryota</taxon>
        <taxon>Fungi</taxon>
        <taxon>Dikarya</taxon>
        <taxon>Ascomycota</taxon>
        <taxon>Pezizomycotina</taxon>
        <taxon>Sordariomycetes</taxon>
        <taxon>Hypocreomycetidae</taxon>
        <taxon>Glomerellales</taxon>
        <taxon>Glomerellaceae</taxon>
        <taxon>Colletotrichum</taxon>
        <taxon>Colletotrichum gloeosporioides species complex</taxon>
    </lineage>
</organism>
<dbReference type="PROSITE" id="PS00463">
    <property type="entry name" value="ZN2_CY6_FUNGAL_1"/>
    <property type="match status" value="1"/>
</dbReference>
<accession>A0AAE0D4Y6</accession>
<dbReference type="Pfam" id="PF00172">
    <property type="entry name" value="Zn_clus"/>
    <property type="match status" value="1"/>
</dbReference>
<dbReference type="CDD" id="cd00067">
    <property type="entry name" value="GAL4"/>
    <property type="match status" value="1"/>
</dbReference>
<feature type="region of interest" description="Disordered" evidence="2">
    <location>
        <begin position="57"/>
        <end position="93"/>
    </location>
</feature>
<comment type="caution">
    <text evidence="4">The sequence shown here is derived from an EMBL/GenBank/DDBJ whole genome shotgun (WGS) entry which is preliminary data.</text>
</comment>
<evidence type="ECO:0000259" key="3">
    <source>
        <dbReference type="PROSITE" id="PS50048"/>
    </source>
</evidence>
<sequence>MNDRTTYRRSHKKSRNGCAECKRRHMKCDETWPRCANCVTVGRRCVFPFSADPDLLNTPMRPDESLAGSSGTTTPNAETSSGSPSGRSPAVISAPDLTHLTSGDNFSTQLESAVAINMVHMKLLIHFSLRMAIPELDEHLIEMGTRLTVRTGAEVPYLLHEVLSLSARHLSMTVSEGSSEHLNLAVQLQNRAILLFNSEKVHVNETACVPMILFSSILGRHLCMDALAFRSPDLGPFLDCYVNFVRVHRGVKVIVIRAWPLLKDSEICPLIAWGMGLGRLRSRGHDCDGILSLLDSYEDISPDCVEACHRAIEFVQIAVDDLQVRMFTRGKHLHQIVFSWSLLLPECFSEMLVQRKPVAIAILAHYGALLHLARDLWQIGDSGAYLLDVISKYLGSEWDEWLVWPRSIVLSEDMEVDVPIRPSIPV</sequence>
<dbReference type="InterPro" id="IPR036864">
    <property type="entry name" value="Zn2-C6_fun-type_DNA-bd_sf"/>
</dbReference>
<dbReference type="Gene3D" id="4.10.240.10">
    <property type="entry name" value="Zn(2)-C6 fungal-type DNA-binding domain"/>
    <property type="match status" value="1"/>
</dbReference>
<dbReference type="SMART" id="SM00066">
    <property type="entry name" value="GAL4"/>
    <property type="match status" value="1"/>
</dbReference>
<gene>
    <name evidence="4" type="ORF">CKAH01_18246</name>
</gene>
<keyword evidence="1" id="KW-0539">Nucleus</keyword>
<dbReference type="SUPFAM" id="SSF57701">
    <property type="entry name" value="Zn2/Cys6 DNA-binding domain"/>
    <property type="match status" value="1"/>
</dbReference>
<dbReference type="EMBL" id="VYYT01000299">
    <property type="protein sequence ID" value="KAK2745974.1"/>
    <property type="molecule type" value="Genomic_DNA"/>
</dbReference>
<dbReference type="GO" id="GO:0001228">
    <property type="term" value="F:DNA-binding transcription activator activity, RNA polymerase II-specific"/>
    <property type="evidence" value="ECO:0007669"/>
    <property type="project" value="TreeGrafter"/>
</dbReference>
<dbReference type="Proteomes" id="UP001281614">
    <property type="component" value="Unassembled WGS sequence"/>
</dbReference>
<dbReference type="PROSITE" id="PS50048">
    <property type="entry name" value="ZN2_CY6_FUNGAL_2"/>
    <property type="match status" value="1"/>
</dbReference>
<name>A0AAE0D4Y6_COLKA</name>
<dbReference type="PANTHER" id="PTHR47784:SF4">
    <property type="entry name" value="ZN(II)2CYS6 TRANSCRIPTION FACTOR (EUROFUNG)"/>
    <property type="match status" value="1"/>
</dbReference>
<evidence type="ECO:0000313" key="4">
    <source>
        <dbReference type="EMBL" id="KAK2745974.1"/>
    </source>
</evidence>
<dbReference type="InterPro" id="IPR001138">
    <property type="entry name" value="Zn2Cys6_DnaBD"/>
</dbReference>
<protein>
    <submittedName>
        <fullName evidence="4">C6 finger domain-containing protein</fullName>
    </submittedName>
</protein>
<feature type="compositionally biased region" description="Polar residues" evidence="2">
    <location>
        <begin position="67"/>
        <end position="86"/>
    </location>
</feature>
<dbReference type="PANTHER" id="PTHR47784">
    <property type="entry name" value="STEROL UPTAKE CONTROL PROTEIN 2"/>
    <property type="match status" value="1"/>
</dbReference>
<evidence type="ECO:0000313" key="5">
    <source>
        <dbReference type="Proteomes" id="UP001281614"/>
    </source>
</evidence>
<reference evidence="4" key="1">
    <citation type="submission" date="2023-02" db="EMBL/GenBank/DDBJ databases">
        <title>Colletotrichum kahawae CIFC_Que2 genome sequencing and assembly.</title>
        <authorList>
            <person name="Baroncelli R."/>
        </authorList>
    </citation>
    <scope>NUCLEOTIDE SEQUENCE</scope>
    <source>
        <strain evidence="4">CIFC_Que2</strain>
    </source>
</reference>
<evidence type="ECO:0000256" key="2">
    <source>
        <dbReference type="SAM" id="MobiDB-lite"/>
    </source>
</evidence>
<dbReference type="GO" id="GO:0008270">
    <property type="term" value="F:zinc ion binding"/>
    <property type="evidence" value="ECO:0007669"/>
    <property type="project" value="InterPro"/>
</dbReference>
<dbReference type="AlphaFoldDB" id="A0AAE0D4Y6"/>
<dbReference type="InterPro" id="IPR053157">
    <property type="entry name" value="Sterol_Uptake_Regulator"/>
</dbReference>
<keyword evidence="5" id="KW-1185">Reference proteome</keyword>